<evidence type="ECO:0000259" key="2">
    <source>
        <dbReference type="Pfam" id="PF09335"/>
    </source>
</evidence>
<keyword evidence="4" id="KW-1185">Reference proteome</keyword>
<keyword evidence="1" id="KW-1133">Transmembrane helix</keyword>
<dbReference type="RefSeq" id="WP_377151436.1">
    <property type="nucleotide sequence ID" value="NZ_JBHSAF010000006.1"/>
</dbReference>
<feature type="transmembrane region" description="Helical" evidence="1">
    <location>
        <begin position="136"/>
        <end position="160"/>
    </location>
</feature>
<feature type="transmembrane region" description="Helical" evidence="1">
    <location>
        <begin position="57"/>
        <end position="80"/>
    </location>
</feature>
<dbReference type="Proteomes" id="UP001595692">
    <property type="component" value="Unassembled WGS sequence"/>
</dbReference>
<reference evidence="4" key="1">
    <citation type="journal article" date="2019" name="Int. J. Syst. Evol. Microbiol.">
        <title>The Global Catalogue of Microorganisms (GCM) 10K type strain sequencing project: providing services to taxonomists for standard genome sequencing and annotation.</title>
        <authorList>
            <consortium name="The Broad Institute Genomics Platform"/>
            <consortium name="The Broad Institute Genome Sequencing Center for Infectious Disease"/>
            <person name="Wu L."/>
            <person name="Ma J."/>
        </authorList>
    </citation>
    <scope>NUCLEOTIDE SEQUENCE [LARGE SCALE GENOMIC DNA]</scope>
    <source>
        <strain evidence="4">CCUG 54939</strain>
    </source>
</reference>
<sequence length="193" mass="22192">MKLFSRLYDVVMRWSRHRHAPWFLAANSVAESVFWPIPPDVMLAPMCLAKPESAWRFALLASLASAAGGLIGYMLGFWLFDWLVQPAILSMGYQDQFEQIKTWFEQWDFWVVFLAGFSPIPYKLFTVTAGVMKMAILPFMVASIISRSARFFLVAALMKWGGEAMERKLRQYIDMLGWLSVALAIVLYLVFKD</sequence>
<feature type="transmembrane region" description="Helical" evidence="1">
    <location>
        <begin position="172"/>
        <end position="191"/>
    </location>
</feature>
<feature type="domain" description="VTT" evidence="2">
    <location>
        <begin position="53"/>
        <end position="157"/>
    </location>
</feature>
<dbReference type="EMBL" id="JBHSAF010000006">
    <property type="protein sequence ID" value="MFC3913179.1"/>
    <property type="molecule type" value="Genomic_DNA"/>
</dbReference>
<accession>A0ABV8CMB6</accession>
<comment type="caution">
    <text evidence="3">The sequence shown here is derived from an EMBL/GenBank/DDBJ whole genome shotgun (WGS) entry which is preliminary data.</text>
</comment>
<dbReference type="PANTHER" id="PTHR42709">
    <property type="entry name" value="ALKALINE PHOSPHATASE LIKE PROTEIN"/>
    <property type="match status" value="1"/>
</dbReference>
<evidence type="ECO:0000313" key="4">
    <source>
        <dbReference type="Proteomes" id="UP001595692"/>
    </source>
</evidence>
<protein>
    <submittedName>
        <fullName evidence="3">YqaA family protein</fullName>
    </submittedName>
</protein>
<proteinExistence type="predicted"/>
<name>A0ABV8CMB6_9GAMM</name>
<organism evidence="3 4">
    <name type="scientific">Pseudaeromonas sharmana</name>
    <dbReference type="NCBI Taxonomy" id="328412"/>
    <lineage>
        <taxon>Bacteria</taxon>
        <taxon>Pseudomonadati</taxon>
        <taxon>Pseudomonadota</taxon>
        <taxon>Gammaproteobacteria</taxon>
        <taxon>Aeromonadales</taxon>
        <taxon>Aeromonadaceae</taxon>
        <taxon>Pseudaeromonas</taxon>
    </lineage>
</organism>
<dbReference type="Pfam" id="PF09335">
    <property type="entry name" value="VTT_dom"/>
    <property type="match status" value="1"/>
</dbReference>
<evidence type="ECO:0000313" key="3">
    <source>
        <dbReference type="EMBL" id="MFC3913179.1"/>
    </source>
</evidence>
<keyword evidence="1" id="KW-0472">Membrane</keyword>
<feature type="transmembrane region" description="Helical" evidence="1">
    <location>
        <begin position="20"/>
        <end position="37"/>
    </location>
</feature>
<evidence type="ECO:0000256" key="1">
    <source>
        <dbReference type="SAM" id="Phobius"/>
    </source>
</evidence>
<dbReference type="PANTHER" id="PTHR42709:SF11">
    <property type="entry name" value="DEDA FAMILY PROTEIN"/>
    <property type="match status" value="1"/>
</dbReference>
<dbReference type="InterPro" id="IPR032816">
    <property type="entry name" value="VTT_dom"/>
</dbReference>
<gene>
    <name evidence="3" type="ORF">ACFOSS_06850</name>
</gene>
<feature type="transmembrane region" description="Helical" evidence="1">
    <location>
        <begin position="107"/>
        <end position="124"/>
    </location>
</feature>
<dbReference type="InterPro" id="IPR051311">
    <property type="entry name" value="DedA_domain"/>
</dbReference>
<keyword evidence="1" id="KW-0812">Transmembrane</keyword>